<dbReference type="AlphaFoldDB" id="A0A6J7ATX8"/>
<protein>
    <submittedName>
        <fullName evidence="1">Unannotated protein</fullName>
    </submittedName>
</protein>
<proteinExistence type="predicted"/>
<name>A0A6J7ATX8_9ZZZZ</name>
<reference evidence="1" key="1">
    <citation type="submission" date="2020-05" db="EMBL/GenBank/DDBJ databases">
        <authorList>
            <person name="Chiriac C."/>
            <person name="Salcher M."/>
            <person name="Ghai R."/>
            <person name="Kavagutti S V."/>
        </authorList>
    </citation>
    <scope>NUCLEOTIDE SEQUENCE</scope>
</reference>
<sequence>MTETTAGVDPAYRALPTVGPYAPDLGSALITWVEPNKANVVEYNRWYEDDHMITGAMSMPWMFACRRFVAPLALQALRYPATSRVVQPLSNGKYIGLYWVNGGRLDDHEQWSLGTNYRLHADGRGVCTPGGDPTVERSHVITNFNDYLGPVYRDPSVPADVHALMDPPGGLVVELIEATEGNSRADLDAWIAAEYLPGIVQRAGSPVMQALRFAPRPLPGDKLSHVRSVDDVDRIVTVLYFCDRDPRDIWSSTFEGHDTLVAAGGVGRLDICVPFLPTKHGTNAYTDDLF</sequence>
<evidence type="ECO:0000313" key="1">
    <source>
        <dbReference type="EMBL" id="CAB4836233.1"/>
    </source>
</evidence>
<dbReference type="EMBL" id="CAFABA010000159">
    <property type="protein sequence ID" value="CAB4836233.1"/>
    <property type="molecule type" value="Genomic_DNA"/>
</dbReference>
<organism evidence="1">
    <name type="scientific">freshwater metagenome</name>
    <dbReference type="NCBI Taxonomy" id="449393"/>
    <lineage>
        <taxon>unclassified sequences</taxon>
        <taxon>metagenomes</taxon>
        <taxon>ecological metagenomes</taxon>
    </lineage>
</organism>
<accession>A0A6J7ATX8</accession>
<gene>
    <name evidence="1" type="ORF">UFOPK3139_02753</name>
</gene>